<keyword evidence="7" id="KW-1185">Reference proteome</keyword>
<accession>A0A8E3MF16</accession>
<dbReference type="Proteomes" id="UP000955338">
    <property type="component" value="Chromosome"/>
</dbReference>
<dbReference type="GO" id="GO:0006203">
    <property type="term" value="P:dGTP catabolic process"/>
    <property type="evidence" value="ECO:0007669"/>
    <property type="project" value="TreeGrafter"/>
</dbReference>
<proteinExistence type="inferred from homology"/>
<dbReference type="CDD" id="cd11528">
    <property type="entry name" value="NTP-PPase_MazG_Nterm"/>
    <property type="match status" value="1"/>
</dbReference>
<comment type="catalytic activity">
    <reaction evidence="1">
        <text>ATP + H2O = AMP + diphosphate + H(+)</text>
        <dbReference type="Rhea" id="RHEA:14245"/>
        <dbReference type="ChEBI" id="CHEBI:15377"/>
        <dbReference type="ChEBI" id="CHEBI:15378"/>
        <dbReference type="ChEBI" id="CHEBI:30616"/>
        <dbReference type="ChEBI" id="CHEBI:33019"/>
        <dbReference type="ChEBI" id="CHEBI:456215"/>
        <dbReference type="EC" id="3.6.1.8"/>
    </reaction>
</comment>
<evidence type="ECO:0000256" key="3">
    <source>
        <dbReference type="ARBA" id="ARBA00066372"/>
    </source>
</evidence>
<dbReference type="GO" id="GO:0046061">
    <property type="term" value="P:dATP catabolic process"/>
    <property type="evidence" value="ECO:0007669"/>
    <property type="project" value="TreeGrafter"/>
</dbReference>
<dbReference type="InterPro" id="IPR048011">
    <property type="entry name" value="NTP-PPase_MazG-like_C"/>
</dbReference>
<dbReference type="CDD" id="cd11529">
    <property type="entry name" value="NTP-PPase_MazG_Cterm"/>
    <property type="match status" value="1"/>
</dbReference>
<dbReference type="GO" id="GO:0046076">
    <property type="term" value="P:dTTP catabolic process"/>
    <property type="evidence" value="ECO:0007669"/>
    <property type="project" value="TreeGrafter"/>
</dbReference>
<dbReference type="Pfam" id="PF03819">
    <property type="entry name" value="MazG"/>
    <property type="match status" value="2"/>
</dbReference>
<dbReference type="InterPro" id="IPR048015">
    <property type="entry name" value="NTP-PPase_MazG-like_N"/>
</dbReference>
<evidence type="ECO:0000259" key="5">
    <source>
        <dbReference type="Pfam" id="PF03819"/>
    </source>
</evidence>
<feature type="domain" description="NTP pyrophosphohydrolase MazG-like" evidence="5">
    <location>
        <begin position="30"/>
        <end position="103"/>
    </location>
</feature>
<evidence type="ECO:0000256" key="2">
    <source>
        <dbReference type="ARBA" id="ARBA00061115"/>
    </source>
</evidence>
<dbReference type="EMBL" id="CP022011">
    <property type="protein sequence ID" value="QDJ14202.1"/>
    <property type="molecule type" value="Genomic_DNA"/>
</dbReference>
<dbReference type="GO" id="GO:0006950">
    <property type="term" value="P:response to stress"/>
    <property type="evidence" value="ECO:0007669"/>
    <property type="project" value="UniProtKB-ARBA"/>
</dbReference>
<comment type="similarity">
    <text evidence="2">Belongs to the nucleoside triphosphate pyrophosphohydrolase family.</text>
</comment>
<dbReference type="NCBIfam" id="NF007113">
    <property type="entry name" value="PRK09562.1"/>
    <property type="match status" value="1"/>
</dbReference>
<dbReference type="FunFam" id="1.10.287.1080:FF:000003">
    <property type="entry name" value="Nucleoside triphosphate pyrophosphohydrolase"/>
    <property type="match status" value="1"/>
</dbReference>
<evidence type="ECO:0000313" key="7">
    <source>
        <dbReference type="Proteomes" id="UP000955338"/>
    </source>
</evidence>
<dbReference type="PANTHER" id="PTHR30522:SF0">
    <property type="entry name" value="NUCLEOSIDE TRIPHOSPHATE PYROPHOSPHOHYDROLASE"/>
    <property type="match status" value="1"/>
</dbReference>
<dbReference type="GO" id="GO:0046047">
    <property type="term" value="P:TTP catabolic process"/>
    <property type="evidence" value="ECO:0007669"/>
    <property type="project" value="TreeGrafter"/>
</dbReference>
<dbReference type="GO" id="GO:0046081">
    <property type="term" value="P:dUTP catabolic process"/>
    <property type="evidence" value="ECO:0007669"/>
    <property type="project" value="TreeGrafter"/>
</dbReference>
<dbReference type="EC" id="3.6.1.8" evidence="3"/>
<dbReference type="NCBIfam" id="TIGR00444">
    <property type="entry name" value="mazG"/>
    <property type="match status" value="1"/>
</dbReference>
<dbReference type="AlphaFoldDB" id="A0A8E3MF16"/>
<dbReference type="PANTHER" id="PTHR30522">
    <property type="entry name" value="NUCLEOSIDE TRIPHOSPHATE PYROPHOSPHOHYDROLASE"/>
    <property type="match status" value="1"/>
</dbReference>
<name>A0A8E3MF16_9PAST</name>
<dbReference type="GO" id="GO:0046052">
    <property type="term" value="P:UTP catabolic process"/>
    <property type="evidence" value="ECO:0007669"/>
    <property type="project" value="TreeGrafter"/>
</dbReference>
<reference evidence="6" key="1">
    <citation type="submission" date="2017-06" db="EMBL/GenBank/DDBJ databases">
        <title>Genome sequencing of pathogenic and non-pathogenic strains within Bisgaard taxon 40.</title>
        <authorList>
            <person name="Ladner J.T."/>
            <person name="Lovett S.P."/>
            <person name="Koroleva G."/>
            <person name="Lorch J.M."/>
        </authorList>
    </citation>
    <scope>NUCLEOTIDE SEQUENCE</scope>
    <source>
        <strain evidence="6">27576-1-I1</strain>
    </source>
</reference>
<organism evidence="6 7">
    <name type="scientific">Mergibacter septicus</name>
    <dbReference type="NCBI Taxonomy" id="221402"/>
    <lineage>
        <taxon>Bacteria</taxon>
        <taxon>Pseudomonadati</taxon>
        <taxon>Pseudomonadota</taxon>
        <taxon>Gammaproteobacteria</taxon>
        <taxon>Pasteurellales</taxon>
        <taxon>Pasteurellaceae</taxon>
        <taxon>Mergibacter</taxon>
    </lineage>
</organism>
<feature type="domain" description="NTP pyrophosphohydrolase MazG-like" evidence="5">
    <location>
        <begin position="170"/>
        <end position="233"/>
    </location>
</feature>
<dbReference type="GO" id="GO:0047693">
    <property type="term" value="F:ATP diphosphatase activity"/>
    <property type="evidence" value="ECO:0007669"/>
    <property type="project" value="UniProtKB-EC"/>
</dbReference>
<evidence type="ECO:0000256" key="4">
    <source>
        <dbReference type="ARBA" id="ARBA00074799"/>
    </source>
</evidence>
<dbReference type="SUPFAM" id="SSF101386">
    <property type="entry name" value="all-alpha NTP pyrophosphatases"/>
    <property type="match status" value="2"/>
</dbReference>
<dbReference type="InterPro" id="IPR004518">
    <property type="entry name" value="MazG-like_dom"/>
</dbReference>
<dbReference type="FunFam" id="1.10.287.1080:FF:000001">
    <property type="entry name" value="Nucleoside triphosphate pyrophosphohydrolase"/>
    <property type="match status" value="1"/>
</dbReference>
<evidence type="ECO:0000313" key="6">
    <source>
        <dbReference type="EMBL" id="QDJ14202.1"/>
    </source>
</evidence>
<protein>
    <recommendedName>
        <fullName evidence="4">Nucleoside triphosphate pyrophosphohydrolase</fullName>
        <ecNumber evidence="3">3.6.1.8</ecNumber>
    </recommendedName>
</protein>
<gene>
    <name evidence="6" type="ORF">CEP48_01635</name>
</gene>
<sequence length="265" mass="31129">MNKIDRMQKFIEIIARLRDPKNGCPWDLEQSFETMSPYVLEEAYEVVEALEQNDPINLKEELGDLLLQVVFLSQLASEANLFTFDEVVESVSEKIVRRHPHVFGKVKADTSEQVLQNWEQIKQQERQEKAQYSVLDNIPLALPALVRAEKVQKRCAKVGFDWDSVSPVVEKVQEELDEVRQELIREPQNQQAIAEEVGDLLFAMVNLSRHLDLQAEHLLRKATQKFERRFKKVEQEVKQQQKTFEMMNLVELDLIWDQVKREEQE</sequence>
<dbReference type="RefSeq" id="WP_261919716.1">
    <property type="nucleotide sequence ID" value="NZ_CP022011.1"/>
</dbReference>
<dbReference type="Gene3D" id="1.10.287.1080">
    <property type="entry name" value="MazG-like"/>
    <property type="match status" value="2"/>
</dbReference>
<evidence type="ECO:0000256" key="1">
    <source>
        <dbReference type="ARBA" id="ARBA00052141"/>
    </source>
</evidence>
<dbReference type="InterPro" id="IPR011551">
    <property type="entry name" value="NTP_PyrPHydrolase_MazG"/>
</dbReference>